<dbReference type="PANTHER" id="PTHR48154:SF1">
    <property type="entry name" value="PROTEIN, PUTATIVE-RELATED"/>
    <property type="match status" value="1"/>
</dbReference>
<keyword evidence="1" id="KW-0175">Coiled coil</keyword>
<organism evidence="3 4">
    <name type="scientific">Mucuna pruriens</name>
    <name type="common">Velvet bean</name>
    <name type="synonym">Dolichos pruriens</name>
    <dbReference type="NCBI Taxonomy" id="157652"/>
    <lineage>
        <taxon>Eukaryota</taxon>
        <taxon>Viridiplantae</taxon>
        <taxon>Streptophyta</taxon>
        <taxon>Embryophyta</taxon>
        <taxon>Tracheophyta</taxon>
        <taxon>Spermatophyta</taxon>
        <taxon>Magnoliopsida</taxon>
        <taxon>eudicotyledons</taxon>
        <taxon>Gunneridae</taxon>
        <taxon>Pentapetalae</taxon>
        <taxon>rosids</taxon>
        <taxon>fabids</taxon>
        <taxon>Fabales</taxon>
        <taxon>Fabaceae</taxon>
        <taxon>Papilionoideae</taxon>
        <taxon>50 kb inversion clade</taxon>
        <taxon>NPAAA clade</taxon>
        <taxon>indigoferoid/millettioid clade</taxon>
        <taxon>Phaseoleae</taxon>
        <taxon>Mucuna</taxon>
    </lineage>
</organism>
<feature type="coiled-coil region" evidence="1">
    <location>
        <begin position="250"/>
        <end position="277"/>
    </location>
</feature>
<reference evidence="3" key="1">
    <citation type="submission" date="2018-05" db="EMBL/GenBank/DDBJ databases">
        <title>Draft genome of Mucuna pruriens seed.</title>
        <authorList>
            <person name="Nnadi N.E."/>
            <person name="Vos R."/>
            <person name="Hasami M.H."/>
            <person name="Devisetty U.K."/>
            <person name="Aguiy J.C."/>
        </authorList>
    </citation>
    <scope>NUCLEOTIDE SEQUENCE [LARGE SCALE GENOMIC DNA]</scope>
    <source>
        <strain evidence="3">JCA_2017</strain>
    </source>
</reference>
<dbReference type="AlphaFoldDB" id="A0A371F4B6"/>
<accession>A0A371F4B6</accession>
<dbReference type="PANTHER" id="PTHR48154">
    <property type="entry name" value="PROTEIN, PUTATIVE-RELATED"/>
    <property type="match status" value="1"/>
</dbReference>
<feature type="non-terminal residue" evidence="3">
    <location>
        <position position="1"/>
    </location>
</feature>
<dbReference type="Pfam" id="PF24924">
    <property type="entry name" value="DUF7745"/>
    <property type="match status" value="1"/>
</dbReference>
<dbReference type="EMBL" id="QJKJ01010631">
    <property type="protein sequence ID" value="RDX73134.1"/>
    <property type="molecule type" value="Genomic_DNA"/>
</dbReference>
<keyword evidence="4" id="KW-1185">Reference proteome</keyword>
<protein>
    <recommendedName>
        <fullName evidence="2">DUF7745 domain-containing protein</fullName>
    </recommendedName>
</protein>
<dbReference type="Proteomes" id="UP000257109">
    <property type="component" value="Unassembled WGS sequence"/>
</dbReference>
<evidence type="ECO:0000256" key="1">
    <source>
        <dbReference type="SAM" id="Coils"/>
    </source>
</evidence>
<proteinExistence type="predicted"/>
<evidence type="ECO:0000313" key="3">
    <source>
        <dbReference type="EMBL" id="RDX73134.1"/>
    </source>
</evidence>
<name>A0A371F4B6_MUCPR</name>
<dbReference type="OrthoDB" id="1430424at2759"/>
<sequence length="280" mass="32899">MVREKKNWNRLKGIQKSYSEKRLHQFREDGDWSAFMDVYRLLVYRMVLFPHRDDFMDLVAMDAYLAKRDGDENPTMALLANTYYTLNHCCEWKGGNLRLKTACPIEDFQWCWIKTMSGDLWARQLDQATERTIRWYPMWNEREEIIINCGGFPNVPLLGTQGAINYNLKLASRQAGYPVIKVPLVEAMTSFRKLEEAVTALAFAEQEVSREHQLSDKISKRARVEEKDRIKIGSCLKATNQEMCFRRAEQDRVVLEKEQLKEALSALKEREVEREAQLYL</sequence>
<evidence type="ECO:0000313" key="4">
    <source>
        <dbReference type="Proteomes" id="UP000257109"/>
    </source>
</evidence>
<feature type="domain" description="DUF7745" evidence="2">
    <location>
        <begin position="9"/>
        <end position="195"/>
    </location>
</feature>
<dbReference type="InterPro" id="IPR056647">
    <property type="entry name" value="DUF7745"/>
</dbReference>
<evidence type="ECO:0000259" key="2">
    <source>
        <dbReference type="Pfam" id="PF24924"/>
    </source>
</evidence>
<comment type="caution">
    <text evidence="3">The sequence shown here is derived from an EMBL/GenBank/DDBJ whole genome shotgun (WGS) entry which is preliminary data.</text>
</comment>
<gene>
    <name evidence="3" type="ORF">CR513_47287</name>
</gene>